<keyword evidence="5" id="KW-1185">Reference proteome</keyword>
<dbReference type="Pfam" id="PF00400">
    <property type="entry name" value="WD40"/>
    <property type="match status" value="6"/>
</dbReference>
<dbReference type="Proteomes" id="UP000594262">
    <property type="component" value="Unplaced"/>
</dbReference>
<dbReference type="Gene3D" id="2.130.10.10">
    <property type="entry name" value="YVTN repeat-like/Quinoprotein amine dehydrogenase"/>
    <property type="match status" value="2"/>
</dbReference>
<keyword evidence="2" id="KW-0677">Repeat</keyword>
<feature type="repeat" description="WD" evidence="3">
    <location>
        <begin position="207"/>
        <end position="246"/>
    </location>
</feature>
<dbReference type="InterPro" id="IPR020472">
    <property type="entry name" value="WD40_PAC1"/>
</dbReference>
<dbReference type="SUPFAM" id="SSF50978">
    <property type="entry name" value="WD40 repeat-like"/>
    <property type="match status" value="1"/>
</dbReference>
<accession>A0A7M5X2E4</accession>
<feature type="repeat" description="WD" evidence="3">
    <location>
        <begin position="247"/>
        <end position="279"/>
    </location>
</feature>
<reference evidence="4" key="1">
    <citation type="submission" date="2021-01" db="UniProtKB">
        <authorList>
            <consortium name="EnsemblMetazoa"/>
        </authorList>
    </citation>
    <scope>IDENTIFICATION</scope>
</reference>
<dbReference type="AlphaFoldDB" id="A0A7M5X2E4"/>
<dbReference type="PROSITE" id="PS50294">
    <property type="entry name" value="WD_REPEATS_REGION"/>
    <property type="match status" value="1"/>
</dbReference>
<sequence>MDGSIRKWSLDISSPDLGKSCLDLKGHNGSVNRLQLEGSLLFSSSYDRTAKCWSADTGECLRTFSGHRGSIYPLLYMPKSTEDTETDQTDLQNNHDFLVTGSADCNARLWALSSKKTIRIFTGHDGTILTLGSDSAHKTLYTGSTDHTICAYNMLNGEKICKFTGHKGIVVEIKIVNRLMFSSSADHTVKCWLIGDGEFQGHLMRTYVGHTHTISALTLFDKYLITGSGDTTVRVYDAKDGRCRKVLKGHTATINKIIVNELEEKLYSASNDSTVRVWNWKTIVDDITK</sequence>
<dbReference type="PANTHER" id="PTHR44489">
    <property type="match status" value="1"/>
</dbReference>
<dbReference type="InterPro" id="IPR036322">
    <property type="entry name" value="WD40_repeat_dom_sf"/>
</dbReference>
<evidence type="ECO:0000256" key="3">
    <source>
        <dbReference type="PROSITE-ProRule" id="PRU00221"/>
    </source>
</evidence>
<dbReference type="OrthoDB" id="674604at2759"/>
<organism evidence="4 5">
    <name type="scientific">Clytia hemisphaerica</name>
    <dbReference type="NCBI Taxonomy" id="252671"/>
    <lineage>
        <taxon>Eukaryota</taxon>
        <taxon>Metazoa</taxon>
        <taxon>Cnidaria</taxon>
        <taxon>Hydrozoa</taxon>
        <taxon>Hydroidolina</taxon>
        <taxon>Leptothecata</taxon>
        <taxon>Obeliida</taxon>
        <taxon>Clytiidae</taxon>
        <taxon>Clytia</taxon>
    </lineage>
</organism>
<dbReference type="InterPro" id="IPR001680">
    <property type="entry name" value="WD40_rpt"/>
</dbReference>
<dbReference type="PROSITE" id="PS50082">
    <property type="entry name" value="WD_REPEATS_2"/>
    <property type="match status" value="3"/>
</dbReference>
<evidence type="ECO:0000313" key="5">
    <source>
        <dbReference type="Proteomes" id="UP000594262"/>
    </source>
</evidence>
<evidence type="ECO:0000256" key="1">
    <source>
        <dbReference type="ARBA" id="ARBA00022574"/>
    </source>
</evidence>
<proteinExistence type="predicted"/>
<dbReference type="InterPro" id="IPR044715">
    <property type="entry name" value="WDR86-like"/>
</dbReference>
<protein>
    <submittedName>
        <fullName evidence="4">Uncharacterized protein</fullName>
    </submittedName>
</protein>
<dbReference type="EnsemblMetazoa" id="CLYHEMT016708.1">
    <property type="protein sequence ID" value="CLYHEMP016708.1"/>
    <property type="gene ID" value="CLYHEMG016708"/>
</dbReference>
<keyword evidence="1 3" id="KW-0853">WD repeat</keyword>
<name>A0A7M5X2E4_9CNID</name>
<evidence type="ECO:0000256" key="2">
    <source>
        <dbReference type="ARBA" id="ARBA00022737"/>
    </source>
</evidence>
<dbReference type="PANTHER" id="PTHR44489:SF11">
    <property type="entry name" value="WD REPEAT DOMAIN 86"/>
    <property type="match status" value="1"/>
</dbReference>
<dbReference type="SMART" id="SM00320">
    <property type="entry name" value="WD40"/>
    <property type="match status" value="6"/>
</dbReference>
<dbReference type="PRINTS" id="PR00320">
    <property type="entry name" value="GPROTEINBRPT"/>
</dbReference>
<dbReference type="InterPro" id="IPR015943">
    <property type="entry name" value="WD40/YVTN_repeat-like_dom_sf"/>
</dbReference>
<evidence type="ECO:0000313" key="4">
    <source>
        <dbReference type="EnsemblMetazoa" id="CLYHEMP016708.1"/>
    </source>
</evidence>
<dbReference type="CDD" id="cd00200">
    <property type="entry name" value="WD40"/>
    <property type="match status" value="1"/>
</dbReference>
<feature type="repeat" description="WD" evidence="3">
    <location>
        <begin position="24"/>
        <end position="63"/>
    </location>
</feature>